<evidence type="ECO:0000256" key="2">
    <source>
        <dbReference type="ARBA" id="ARBA00022692"/>
    </source>
</evidence>
<dbReference type="Gene3D" id="3.40.30.10">
    <property type="entry name" value="Glutaredoxin"/>
    <property type="match status" value="1"/>
</dbReference>
<evidence type="ECO:0000256" key="1">
    <source>
        <dbReference type="ARBA" id="ARBA00004370"/>
    </source>
</evidence>
<dbReference type="InterPro" id="IPR045888">
    <property type="entry name" value="Erv"/>
</dbReference>
<keyword evidence="4 5" id="KW-0472">Membrane</keyword>
<feature type="transmembrane region" description="Helical" evidence="5">
    <location>
        <begin position="480"/>
        <end position="502"/>
    </location>
</feature>
<dbReference type="SUPFAM" id="SSF52833">
    <property type="entry name" value="Thioredoxin-like"/>
    <property type="match status" value="1"/>
</dbReference>
<evidence type="ECO:0000259" key="7">
    <source>
        <dbReference type="Pfam" id="PF07970"/>
    </source>
</evidence>
<comment type="subcellular location">
    <subcellularLocation>
        <location evidence="1">Membrane</location>
    </subcellularLocation>
</comment>
<dbReference type="Pfam" id="PF00085">
    <property type="entry name" value="Thioredoxin"/>
    <property type="match status" value="2"/>
</dbReference>
<evidence type="ECO:0000256" key="4">
    <source>
        <dbReference type="ARBA" id="ARBA00023136"/>
    </source>
</evidence>
<keyword evidence="2 5" id="KW-0812">Transmembrane</keyword>
<name>A0ABD3R4T1_9STRA</name>
<feature type="domain" description="Endoplasmic reticulum vesicle transporter N-terminal" evidence="8">
    <location>
        <begin position="1"/>
        <end position="85"/>
    </location>
</feature>
<dbReference type="AlphaFoldDB" id="A0ABD3R4T1"/>
<dbReference type="InterPro" id="IPR013766">
    <property type="entry name" value="Thioredoxin_domain"/>
</dbReference>
<dbReference type="CDD" id="cd02961">
    <property type="entry name" value="PDI_a_family"/>
    <property type="match status" value="1"/>
</dbReference>
<dbReference type="Pfam" id="PF07970">
    <property type="entry name" value="COPIIcoated_ERV"/>
    <property type="match status" value="1"/>
</dbReference>
<comment type="caution">
    <text evidence="9">The sequence shown here is derived from an EMBL/GenBank/DDBJ whole genome shotgun (WGS) entry which is preliminary data.</text>
</comment>
<dbReference type="GO" id="GO:0016020">
    <property type="term" value="C:membrane"/>
    <property type="evidence" value="ECO:0007669"/>
    <property type="project" value="UniProtKB-SubCell"/>
</dbReference>
<organism evidence="9 10">
    <name type="scientific">Cyclostephanos tholiformis</name>
    <dbReference type="NCBI Taxonomy" id="382380"/>
    <lineage>
        <taxon>Eukaryota</taxon>
        <taxon>Sar</taxon>
        <taxon>Stramenopiles</taxon>
        <taxon>Ochrophyta</taxon>
        <taxon>Bacillariophyta</taxon>
        <taxon>Coscinodiscophyceae</taxon>
        <taxon>Thalassiosirophycidae</taxon>
        <taxon>Stephanodiscales</taxon>
        <taxon>Stephanodiscaceae</taxon>
        <taxon>Cyclostephanos</taxon>
    </lineage>
</organism>
<keyword evidence="3 5" id="KW-1133">Transmembrane helix</keyword>
<dbReference type="PANTHER" id="PTHR10984">
    <property type="entry name" value="ENDOPLASMIC RETICULUM-GOLGI INTERMEDIATE COMPARTMENT PROTEIN"/>
    <property type="match status" value="1"/>
</dbReference>
<protein>
    <recommendedName>
        <fullName evidence="11">Thioredoxin domain-containing protein</fullName>
    </recommendedName>
</protein>
<accession>A0ABD3R4T1</accession>
<proteinExistence type="predicted"/>
<reference evidence="9 10" key="1">
    <citation type="submission" date="2024-10" db="EMBL/GenBank/DDBJ databases">
        <title>Updated reference genomes for cyclostephanoid diatoms.</title>
        <authorList>
            <person name="Roberts W.R."/>
            <person name="Alverson A.J."/>
        </authorList>
    </citation>
    <scope>NUCLEOTIDE SEQUENCE [LARGE SCALE GENOMIC DNA]</scope>
    <source>
        <strain evidence="9 10">AJA228-03</strain>
    </source>
</reference>
<evidence type="ECO:0000256" key="5">
    <source>
        <dbReference type="SAM" id="Phobius"/>
    </source>
</evidence>
<feature type="domain" description="Thioredoxin" evidence="6">
    <location>
        <begin position="140"/>
        <end position="194"/>
    </location>
</feature>
<gene>
    <name evidence="9" type="ORF">ACHAXA_005184</name>
</gene>
<sequence length="514" mass="58992">MYHRMPSDLTETSQLGRFMSFIAMISMSTLFLLETKAYFFSTTLETDLSLHSYDDEPSIRLNFDITMMDLPCELAAVDVYTTVGYEKNVTKNIRKYPVNKDGVQQQYEARNWHQNDIELWDPAVPEAIDHLHKDGEDAISLDGKTFQYALKKFPYLFVKFYATDCKYCHDLAPTWEALGEVVTDTSMSMVDEHMSENNLGSDQYTDEEYETAVNNMAPVLVTKLNCSLNPSICNGQGIRVYPTMRVFVDGEAKGDYNGHRTVMELVQWLSHIEAENREPGELKMQKVVEYANERTVRNAAEREWNDALTRYRSPYGSWNVTHLQGCQLTGHIMVDKAPGKFLIHAKSYGHDIAANMANLSHIVHHFSFGDEDAKSHVDGQRMQGMQSGFVKSLHPMDGNVYVTEVLHQAYHHHLRVIATEFGGRKASVWARERNLRLYRILQNSQLSTYRRHVLPEVNFSYDLSPIAVSYIQEARSWYDYLTRVLAIVGGAFTVIGMMNSSLNSLSKRKKYNHY</sequence>
<dbReference type="InterPro" id="IPR039542">
    <property type="entry name" value="Erv_N"/>
</dbReference>
<evidence type="ECO:0000256" key="3">
    <source>
        <dbReference type="ARBA" id="ARBA00022989"/>
    </source>
</evidence>
<dbReference type="EMBL" id="JALLPB020000887">
    <property type="protein sequence ID" value="KAL3806121.1"/>
    <property type="molecule type" value="Genomic_DNA"/>
</dbReference>
<evidence type="ECO:0000259" key="8">
    <source>
        <dbReference type="Pfam" id="PF13850"/>
    </source>
</evidence>
<feature type="domain" description="Endoplasmic reticulum vesicle transporter C-terminal" evidence="7">
    <location>
        <begin position="323"/>
        <end position="498"/>
    </location>
</feature>
<dbReference type="Pfam" id="PF13850">
    <property type="entry name" value="ERGIC_N"/>
    <property type="match status" value="1"/>
</dbReference>
<evidence type="ECO:0008006" key="11">
    <source>
        <dbReference type="Google" id="ProtNLM"/>
    </source>
</evidence>
<evidence type="ECO:0000313" key="10">
    <source>
        <dbReference type="Proteomes" id="UP001530377"/>
    </source>
</evidence>
<dbReference type="Proteomes" id="UP001530377">
    <property type="component" value="Unassembled WGS sequence"/>
</dbReference>
<dbReference type="PANTHER" id="PTHR10984:SF37">
    <property type="entry name" value="PROTEIN DISULFIDE-ISOMERASE 5-3"/>
    <property type="match status" value="1"/>
</dbReference>
<keyword evidence="10" id="KW-1185">Reference proteome</keyword>
<feature type="domain" description="Thioredoxin" evidence="6">
    <location>
        <begin position="208"/>
        <end position="270"/>
    </location>
</feature>
<dbReference type="InterPro" id="IPR036249">
    <property type="entry name" value="Thioredoxin-like_sf"/>
</dbReference>
<dbReference type="InterPro" id="IPR012936">
    <property type="entry name" value="Erv_C"/>
</dbReference>
<evidence type="ECO:0000259" key="6">
    <source>
        <dbReference type="Pfam" id="PF00085"/>
    </source>
</evidence>
<evidence type="ECO:0000313" key="9">
    <source>
        <dbReference type="EMBL" id="KAL3806121.1"/>
    </source>
</evidence>